<evidence type="ECO:0000313" key="2">
    <source>
        <dbReference type="EMBL" id="CAK0847535.1"/>
    </source>
</evidence>
<comment type="caution">
    <text evidence="2">The sequence shown here is derived from an EMBL/GenBank/DDBJ whole genome shotgun (WGS) entry which is preliminary data.</text>
</comment>
<evidence type="ECO:0000256" key="1">
    <source>
        <dbReference type="SAM" id="MobiDB-lite"/>
    </source>
</evidence>
<feature type="compositionally biased region" description="Basic and acidic residues" evidence="1">
    <location>
        <begin position="337"/>
        <end position="348"/>
    </location>
</feature>
<feature type="compositionally biased region" description="Polar residues" evidence="1">
    <location>
        <begin position="1"/>
        <end position="10"/>
    </location>
</feature>
<feature type="region of interest" description="Disordered" evidence="1">
    <location>
        <begin position="1"/>
        <end position="115"/>
    </location>
</feature>
<feature type="compositionally biased region" description="Basic and acidic residues" evidence="1">
    <location>
        <begin position="102"/>
        <end position="115"/>
    </location>
</feature>
<feature type="region of interest" description="Disordered" evidence="1">
    <location>
        <begin position="304"/>
        <end position="348"/>
    </location>
</feature>
<name>A0ABN9TNQ9_9DINO</name>
<sequence>MGPSSDSETGAQALAAGQKVKEDTRDDDSVQPSKRPRRAKGQGQAKATAAKAGAKASPPKLEASKEEPPDTVPGEGQSALAAPVDSAASAQDETPSQEEEDSGKLSEEQKKELDKLVGKKVPPVIDRAKSQLAEKGINLADLTADQLKNELPRETMKQLFQSYGYVLKTSCPLIHSAYNKKTESERRQWLVKYIIDPTSGGCSGKSTIELTNSTKEEGTVEWITLKQMEGPNYANDPEHAALYAQVLEERPHEIPLFAENKIKQYKWSKEIIARINMRNEKTAIQTRSDMEASDYQRIRDSMLNASPITDASASSNGAADDGRRDKKDKKEKKEKKEKKDNKDEDPEVTAKKDALKVLDDEIKKGKLWARKTTDELAEVPSICARMKKKNYPEAMTTFLLGRAAEFRKLTDDFVQGEYTAAKGVYNDAKKHSTEEINSETKKLRVKLNANEAKFNSWKKDNLDDIKKIA</sequence>
<organism evidence="2 3">
    <name type="scientific">Prorocentrum cordatum</name>
    <dbReference type="NCBI Taxonomy" id="2364126"/>
    <lineage>
        <taxon>Eukaryota</taxon>
        <taxon>Sar</taxon>
        <taxon>Alveolata</taxon>
        <taxon>Dinophyceae</taxon>
        <taxon>Prorocentrales</taxon>
        <taxon>Prorocentraceae</taxon>
        <taxon>Prorocentrum</taxon>
    </lineage>
</organism>
<reference evidence="2" key="1">
    <citation type="submission" date="2023-10" db="EMBL/GenBank/DDBJ databases">
        <authorList>
            <person name="Chen Y."/>
            <person name="Shah S."/>
            <person name="Dougan E. K."/>
            <person name="Thang M."/>
            <person name="Chan C."/>
        </authorList>
    </citation>
    <scope>NUCLEOTIDE SEQUENCE [LARGE SCALE GENOMIC DNA]</scope>
</reference>
<dbReference type="Proteomes" id="UP001189429">
    <property type="component" value="Unassembled WGS sequence"/>
</dbReference>
<gene>
    <name evidence="2" type="ORF">PCOR1329_LOCUS40711</name>
</gene>
<feature type="compositionally biased region" description="Low complexity" evidence="1">
    <location>
        <begin position="78"/>
        <end position="90"/>
    </location>
</feature>
<feature type="compositionally biased region" description="Basic and acidic residues" evidence="1">
    <location>
        <begin position="19"/>
        <end position="28"/>
    </location>
</feature>
<dbReference type="EMBL" id="CAUYUJ010014907">
    <property type="protein sequence ID" value="CAK0847535.1"/>
    <property type="molecule type" value="Genomic_DNA"/>
</dbReference>
<proteinExistence type="predicted"/>
<evidence type="ECO:0000313" key="3">
    <source>
        <dbReference type="Proteomes" id="UP001189429"/>
    </source>
</evidence>
<feature type="compositionally biased region" description="Basic residues" evidence="1">
    <location>
        <begin position="326"/>
        <end position="336"/>
    </location>
</feature>
<keyword evidence="3" id="KW-1185">Reference proteome</keyword>
<accession>A0ABN9TNQ9</accession>
<feature type="compositionally biased region" description="Low complexity" evidence="1">
    <location>
        <begin position="310"/>
        <end position="319"/>
    </location>
</feature>
<protein>
    <submittedName>
        <fullName evidence="2">Uncharacterized protein</fullName>
    </submittedName>
</protein>
<feature type="compositionally biased region" description="Low complexity" evidence="1">
    <location>
        <begin position="41"/>
        <end position="56"/>
    </location>
</feature>